<sequence length="402" mass="45982">MDSSLLAVLRYLGRNYPPEYDHAALRGFPLLWAVLTDLIAISCTPMRFIRDHDPDAILFASDSHKTREIRTFITGILGSARFDTISYDKRTPLLSFLFGQLFLKRRLGKVLRNYSWIRRRYTARIGRDFLKFFLYEAVAERRFAERPPAAMAIVSDLGARRIAFARAARKFGAPVIYYQYWQHHSFRPPFPVDYAICINNLLADRLKASYGSIIVNRHVYGGKAEDLSFRTVPDSPVIGITTNVYPDSEGLNRLLAGVQRVLRPARVLYKPHPRNTDSEIQDIQCEIFDRTAGIEEFAQRIDLCISGNTTAILKVLLEGTPCLYLFGLDAYSYDRYGYVGEQAVIGGESLEQFTLKDINTFYSKSGSLEQVQAYMERNMIIDGDKDETPRFIDDMQTRLGSR</sequence>
<comment type="caution">
    <text evidence="1">The sequence shown here is derived from an EMBL/GenBank/DDBJ whole genome shotgun (WGS) entry which is preliminary data.</text>
</comment>
<reference evidence="2" key="1">
    <citation type="journal article" date="2019" name="Int. J. Syst. Evol. Microbiol.">
        <title>The Global Catalogue of Microorganisms (GCM) 10K type strain sequencing project: providing services to taxonomists for standard genome sequencing and annotation.</title>
        <authorList>
            <consortium name="The Broad Institute Genomics Platform"/>
            <consortium name="The Broad Institute Genome Sequencing Center for Infectious Disease"/>
            <person name="Wu L."/>
            <person name="Ma J."/>
        </authorList>
    </citation>
    <scope>NUCLEOTIDE SEQUENCE [LARGE SCALE GENOMIC DNA]</scope>
    <source>
        <strain evidence="2">CECT 8472</strain>
    </source>
</reference>
<dbReference type="RefSeq" id="WP_382422153.1">
    <property type="nucleotide sequence ID" value="NZ_JBHSCW010000004.1"/>
</dbReference>
<name>A0ABV8ULU7_9PROT</name>
<protein>
    <submittedName>
        <fullName evidence="1">Uncharacterized protein</fullName>
    </submittedName>
</protein>
<evidence type="ECO:0000313" key="1">
    <source>
        <dbReference type="EMBL" id="MFC4351806.1"/>
    </source>
</evidence>
<organism evidence="1 2">
    <name type="scientific">Fodinicurvata halophila</name>
    <dbReference type="NCBI Taxonomy" id="1419723"/>
    <lineage>
        <taxon>Bacteria</taxon>
        <taxon>Pseudomonadati</taxon>
        <taxon>Pseudomonadota</taxon>
        <taxon>Alphaproteobacteria</taxon>
        <taxon>Rhodospirillales</taxon>
        <taxon>Rhodovibrionaceae</taxon>
        <taxon>Fodinicurvata</taxon>
    </lineage>
</organism>
<keyword evidence="2" id="KW-1185">Reference proteome</keyword>
<gene>
    <name evidence="1" type="ORF">ACFOW6_09655</name>
</gene>
<dbReference type="Proteomes" id="UP001595799">
    <property type="component" value="Unassembled WGS sequence"/>
</dbReference>
<accession>A0ABV8ULU7</accession>
<evidence type="ECO:0000313" key="2">
    <source>
        <dbReference type="Proteomes" id="UP001595799"/>
    </source>
</evidence>
<dbReference type="EMBL" id="JBHSCW010000004">
    <property type="protein sequence ID" value="MFC4351806.1"/>
    <property type="molecule type" value="Genomic_DNA"/>
</dbReference>
<proteinExistence type="predicted"/>